<feature type="compositionally biased region" description="Basic and acidic residues" evidence="1">
    <location>
        <begin position="72"/>
        <end position="86"/>
    </location>
</feature>
<sequence>MGRVPTVLLGEMPQWHSFGQKMTSSALEALRGSANRRVGEIGGVWCLREISNLIALGQEWTSAHSKAGALGTEHEPLRSRLMERKKQNGWKSSTGSLSSRC</sequence>
<reference evidence="2" key="4">
    <citation type="journal article" date="2001" name="Nature">
        <title>Functional annotation of a full-length mouse cDNA collection.</title>
        <authorList>
            <consortium name="The RIKEN Genome Exploration Research Group Phase II Team and the FANTOM Consortium"/>
        </authorList>
    </citation>
    <scope>NUCLEOTIDE SEQUENCE</scope>
    <source>
        <strain evidence="2">C57BL/6J</strain>
        <tissue evidence="2">Bone</tissue>
    </source>
</reference>
<dbReference type="AlphaFoldDB" id="Q3UV40"/>
<reference evidence="2" key="8">
    <citation type="journal article" date="2005" name="Science">
        <title>Antisense Transcription in the Mammalian Transcriptome.</title>
        <authorList>
            <consortium name="RIKEN Genome Exploration Research Group and Genome Science Group (Genome Network Project Core Group) and the FANTOM Consortium"/>
        </authorList>
    </citation>
    <scope>NUCLEOTIDE SEQUENCE</scope>
    <source>
        <strain evidence="2">C57BL/6J</strain>
        <tissue evidence="2">Bone</tissue>
    </source>
</reference>
<dbReference type="MGI" id="MGI:3642804">
    <property type="gene designation" value="Gm10372"/>
</dbReference>
<protein>
    <submittedName>
        <fullName evidence="2">Uncharacterized protein</fullName>
    </submittedName>
</protein>
<reference evidence="2" key="7">
    <citation type="journal article" date="2005" name="Science">
        <title>The Transcriptional Landscape of the Mammalian Genome.</title>
        <authorList>
            <consortium name="The FANTOM Consortium"/>
            <consortium name="Riken Genome Exploration Research Group and Genome Science Group (Genome Network Project Core Group)"/>
        </authorList>
    </citation>
    <scope>NUCLEOTIDE SEQUENCE</scope>
    <source>
        <strain evidence="2">C57BL/6J</strain>
        <tissue evidence="2">Bone</tissue>
    </source>
</reference>
<feature type="compositionally biased region" description="Polar residues" evidence="1">
    <location>
        <begin position="89"/>
        <end position="101"/>
    </location>
</feature>
<accession>Q3UV40</accession>
<reference evidence="2" key="5">
    <citation type="journal article" date="2002" name="Nature">
        <title>Analysis of the mouse transcriptome based on functional annotation of 60,770 full-length cDNAs.</title>
        <authorList>
            <consortium name="The FANTOM Consortium and the RIKEN Genome Exploration Research Group Phase I and II Team"/>
        </authorList>
    </citation>
    <scope>NUCLEOTIDE SEQUENCE</scope>
    <source>
        <strain evidence="2">C57BL/6J</strain>
        <tissue evidence="2">Bone</tissue>
    </source>
</reference>
<name>Q3UV40_MOUSE</name>
<dbReference type="AGR" id="MGI:3642804"/>
<feature type="region of interest" description="Disordered" evidence="1">
    <location>
        <begin position="67"/>
        <end position="101"/>
    </location>
</feature>
<evidence type="ECO:0000313" key="2">
    <source>
        <dbReference type="EMBL" id="BAE23433.1"/>
    </source>
</evidence>
<evidence type="ECO:0000313" key="3">
    <source>
        <dbReference type="MGI" id="MGI:3642804"/>
    </source>
</evidence>
<reference evidence="2" key="1">
    <citation type="journal article" date="1999" name="Methods Enzymol.">
        <title>High-efficiency full-length cDNA cloning.</title>
        <authorList>
            <person name="Carninci P."/>
            <person name="Hayashizaki Y."/>
        </authorList>
    </citation>
    <scope>NUCLEOTIDE SEQUENCE</scope>
    <source>
        <strain evidence="2">C57BL/6J</strain>
        <tissue evidence="2">Bone</tissue>
    </source>
</reference>
<reference evidence="2" key="3">
    <citation type="journal article" date="2000" name="Genome Res.">
        <title>RIKEN integrated sequence analysis (RISA) system--384-format sequencing pipeline with 384 multicapillary sequencer.</title>
        <authorList>
            <person name="Shibata K."/>
            <person name="Itoh M."/>
            <person name="Aizawa K."/>
            <person name="Nagaoka S."/>
            <person name="Sasaki N."/>
            <person name="Carninci P."/>
            <person name="Konno H."/>
            <person name="Akiyama J."/>
            <person name="Nishi K."/>
            <person name="Kitsunai T."/>
            <person name="Tashiro H."/>
            <person name="Itoh M."/>
            <person name="Sumi N."/>
            <person name="Ishii Y."/>
            <person name="Nakamura S."/>
            <person name="Hazama M."/>
            <person name="Nishine T."/>
            <person name="Harada A."/>
            <person name="Yamamoto R."/>
            <person name="Matsumoto H."/>
            <person name="Sakaguchi S."/>
            <person name="Ikegami T."/>
            <person name="Kashiwagi K."/>
            <person name="Fujiwake S."/>
            <person name="Inoue K."/>
            <person name="Togawa Y."/>
            <person name="Izawa M."/>
            <person name="Ohara E."/>
            <person name="Watahiki M."/>
            <person name="Yoneda Y."/>
            <person name="Ishikawa T."/>
            <person name="Ozawa K."/>
            <person name="Tanaka T."/>
            <person name="Matsuura S."/>
            <person name="Kawai J."/>
            <person name="Okazaki Y."/>
            <person name="Muramatsu M."/>
            <person name="Inoue Y."/>
            <person name="Kira A."/>
            <person name="Hayashizaki Y."/>
        </authorList>
    </citation>
    <scope>NUCLEOTIDE SEQUENCE</scope>
    <source>
        <strain evidence="2">C57BL/6J</strain>
        <tissue evidence="2">Bone</tissue>
    </source>
</reference>
<reference evidence="2" key="2">
    <citation type="journal article" date="2000" name="Genome Res.">
        <title>Normalization and subtraction of cap-trapper-selected cDNAs to prepare full-length cDNA libraries for rapid discovery of new genes.</title>
        <authorList>
            <person name="Carninci P."/>
            <person name="Shibata Y."/>
            <person name="Hayatsu N."/>
            <person name="Sugahara Y."/>
            <person name="Shibata K."/>
            <person name="Itoh M."/>
            <person name="Konno H."/>
            <person name="Okazaki Y."/>
            <person name="Muramatsu M."/>
            <person name="Hayashizaki Y."/>
        </authorList>
    </citation>
    <scope>NUCLEOTIDE SEQUENCE</scope>
    <source>
        <strain evidence="2">C57BL/6J</strain>
        <tissue evidence="2">Bone</tissue>
    </source>
</reference>
<proteinExistence type="evidence at transcript level"/>
<gene>
    <name evidence="3" type="primary">Gm10372</name>
</gene>
<evidence type="ECO:0000256" key="1">
    <source>
        <dbReference type="SAM" id="MobiDB-lite"/>
    </source>
</evidence>
<organism evidence="2">
    <name type="scientific">Mus musculus</name>
    <name type="common">Mouse</name>
    <dbReference type="NCBI Taxonomy" id="10090"/>
    <lineage>
        <taxon>Eukaryota</taxon>
        <taxon>Metazoa</taxon>
        <taxon>Chordata</taxon>
        <taxon>Craniata</taxon>
        <taxon>Vertebrata</taxon>
        <taxon>Euteleostomi</taxon>
        <taxon>Mammalia</taxon>
        <taxon>Eutheria</taxon>
        <taxon>Euarchontoglires</taxon>
        <taxon>Glires</taxon>
        <taxon>Rodentia</taxon>
        <taxon>Myomorpha</taxon>
        <taxon>Muroidea</taxon>
        <taxon>Muridae</taxon>
        <taxon>Murinae</taxon>
        <taxon>Mus</taxon>
        <taxon>Mus</taxon>
    </lineage>
</organism>
<reference evidence="2" key="6">
    <citation type="submission" date="2004-03" db="EMBL/GenBank/DDBJ databases">
        <authorList>
            <person name="Arakawa T."/>
            <person name="Carninci P."/>
            <person name="Fukuda S."/>
            <person name="Hashizume W."/>
            <person name="Hayashida K."/>
            <person name="Hori F."/>
            <person name="Iida J."/>
            <person name="Imamura K."/>
            <person name="Imotani K."/>
            <person name="Itoh M."/>
            <person name="Kanagawa S."/>
            <person name="Kawai J."/>
            <person name="Kojima M."/>
            <person name="Konno H."/>
            <person name="Murata M."/>
            <person name="Nakamura M."/>
            <person name="Ninomiya N."/>
            <person name="Nishiyori H."/>
            <person name="Nomura K."/>
            <person name="Ohno M."/>
            <person name="Sakazume N."/>
            <person name="Sano H."/>
            <person name="Sasaki D."/>
            <person name="Shibata K."/>
            <person name="Shiraki T."/>
            <person name="Tagami M."/>
            <person name="Tagami Y."/>
            <person name="Waki K."/>
            <person name="Watahiki A."/>
            <person name="Muramatsu M."/>
            <person name="Hayashizaki Y."/>
        </authorList>
    </citation>
    <scope>NUCLEOTIDE SEQUENCE</scope>
    <source>
        <strain evidence="2">C57BL/6J</strain>
        <tissue evidence="2">Bone</tissue>
    </source>
</reference>
<dbReference type="EMBL" id="AK137618">
    <property type="protein sequence ID" value="BAE23433.1"/>
    <property type="molecule type" value="mRNA"/>
</dbReference>